<dbReference type="Gene3D" id="1.10.4080.10">
    <property type="entry name" value="ADP-ribosylation/Crystallin J1"/>
    <property type="match status" value="1"/>
</dbReference>
<sequence length="518" mass="57763">MKKICFLLPLLTLLALSPGPQPKRTAPGTITLSKATLQDKIKGGWAGQVIGCTFGGPTEFKFNGTMINDYQPIPWYDGYIKKTMIENVGLYDDLYMDLTFVDVFEKKGLDAPVAEHANAFARAGYMLWHANQVGRNNILSGLKAPDSGHWLNNPHADDIDFQIEADFSGLMAPGMPNTAIQIGDPIGHIMNYGDGWYGGVFVGAMYSLAFVSNDVNYIVRESLKTIPPQSTFYQCISDVISWHQQYPNDWKRTWFEIQRKWSDDVGCSDGVFATFNIDAKVNAAYIALGLLYGQGDYTRTMQISTRAGQDSDCNPSSAGGILGTMLGYDNIPAYWKQGLKEAEDIDFKYTTLSLNDVYSIGMKHALQVIGRNGGKVDGETVSITLQTPKTVRLEQGFTGHFPLEKRPINKPLADEYTTTFNGIGYILSGEVRPKGQTASYQYESDFVAQMEVYIDGKKQETASLPASFTRRRYDLAWKYQLPAGKHTLRLKWLNPTPDVNLRLNNLLVFGDKPVLARY</sequence>
<keyword evidence="1" id="KW-0460">Magnesium</keyword>
<comment type="caution">
    <text evidence="2">The sequence shown here is derived from an EMBL/GenBank/DDBJ whole genome shotgun (WGS) entry which is preliminary data.</text>
</comment>
<feature type="binding site" evidence="1">
    <location>
        <position position="312"/>
    </location>
    <ligand>
        <name>Mg(2+)</name>
        <dbReference type="ChEBI" id="CHEBI:18420"/>
        <label>1</label>
    </ligand>
</feature>
<evidence type="ECO:0000256" key="1">
    <source>
        <dbReference type="PIRSR" id="PIRSR605502-1"/>
    </source>
</evidence>
<dbReference type="InterPro" id="IPR005502">
    <property type="entry name" value="Ribosyl_crysJ1"/>
</dbReference>
<proteinExistence type="predicted"/>
<gene>
    <name evidence="2" type="ORF">EQG79_02115</name>
</gene>
<reference evidence="2 3" key="1">
    <citation type="submission" date="2019-01" db="EMBL/GenBank/DDBJ databases">
        <title>Spirosoma flava sp. nov., a propanil-degrading bacterium isolated from herbicide-contaminated soil.</title>
        <authorList>
            <person name="Zhang L."/>
            <person name="Jiang J.-D."/>
        </authorList>
    </citation>
    <scope>NUCLEOTIDE SEQUENCE [LARGE SCALE GENOMIC DNA]</scope>
    <source>
        <strain evidence="2 3">TY50</strain>
    </source>
</reference>
<accession>A0A4V1RWP3</accession>
<dbReference type="SUPFAM" id="SSF101478">
    <property type="entry name" value="ADP-ribosylglycohydrolase"/>
    <property type="match status" value="1"/>
</dbReference>
<protein>
    <submittedName>
        <fullName evidence="2">ADP-ribosylglycohydrolase family protein</fullName>
    </submittedName>
</protein>
<dbReference type="Pfam" id="PF03747">
    <property type="entry name" value="ADP_ribosyl_GH"/>
    <property type="match status" value="1"/>
</dbReference>
<keyword evidence="1" id="KW-0479">Metal-binding</keyword>
<dbReference type="AlphaFoldDB" id="A0A4V1RWP3"/>
<keyword evidence="3" id="KW-1185">Reference proteome</keyword>
<organism evidence="2 3">
    <name type="scientific">Spirosoma sordidisoli</name>
    <dbReference type="NCBI Taxonomy" id="2502893"/>
    <lineage>
        <taxon>Bacteria</taxon>
        <taxon>Pseudomonadati</taxon>
        <taxon>Bacteroidota</taxon>
        <taxon>Cytophagia</taxon>
        <taxon>Cytophagales</taxon>
        <taxon>Cytophagaceae</taxon>
        <taxon>Spirosoma</taxon>
    </lineage>
</organism>
<dbReference type="GO" id="GO:0016787">
    <property type="term" value="F:hydrolase activity"/>
    <property type="evidence" value="ECO:0007669"/>
    <property type="project" value="UniProtKB-KW"/>
</dbReference>
<name>A0A4V1RWP3_9BACT</name>
<dbReference type="InterPro" id="IPR036705">
    <property type="entry name" value="Ribosyl_crysJ1_sf"/>
</dbReference>
<comment type="cofactor">
    <cofactor evidence="1">
        <name>Mg(2+)</name>
        <dbReference type="ChEBI" id="CHEBI:18420"/>
    </cofactor>
    <text evidence="1">Binds 2 magnesium ions per subunit.</text>
</comment>
<keyword evidence="2" id="KW-0378">Hydrolase</keyword>
<evidence type="ECO:0000313" key="2">
    <source>
        <dbReference type="EMBL" id="RYC70968.1"/>
    </source>
</evidence>
<feature type="binding site" evidence="1">
    <location>
        <position position="310"/>
    </location>
    <ligand>
        <name>Mg(2+)</name>
        <dbReference type="ChEBI" id="CHEBI:18420"/>
        <label>1</label>
    </ligand>
</feature>
<dbReference type="RefSeq" id="WP_129599616.1">
    <property type="nucleotide sequence ID" value="NZ_SBLB01000001.1"/>
</dbReference>
<dbReference type="EMBL" id="SBLB01000001">
    <property type="protein sequence ID" value="RYC70968.1"/>
    <property type="molecule type" value="Genomic_DNA"/>
</dbReference>
<dbReference type="Proteomes" id="UP000290407">
    <property type="component" value="Unassembled WGS sequence"/>
</dbReference>
<dbReference type="GO" id="GO:0046872">
    <property type="term" value="F:metal ion binding"/>
    <property type="evidence" value="ECO:0007669"/>
    <property type="project" value="UniProtKB-KW"/>
</dbReference>
<evidence type="ECO:0000313" key="3">
    <source>
        <dbReference type="Proteomes" id="UP000290407"/>
    </source>
</evidence>